<feature type="domain" description="Glucose-methanol-choline oxidoreductase C-terminal" evidence="10">
    <location>
        <begin position="424"/>
        <end position="479"/>
    </location>
</feature>
<keyword evidence="12" id="KW-1185">Reference proteome</keyword>
<dbReference type="Pfam" id="PF05199">
    <property type="entry name" value="GMC_oxred_C"/>
    <property type="match status" value="1"/>
</dbReference>
<dbReference type="SUPFAM" id="SSF51905">
    <property type="entry name" value="FAD/NAD(P)-binding domain"/>
    <property type="match status" value="1"/>
</dbReference>
<dbReference type="Gene3D" id="3.50.50.60">
    <property type="entry name" value="FAD/NAD(P)-binding domain"/>
    <property type="match status" value="2"/>
</dbReference>
<dbReference type="GO" id="GO:0050660">
    <property type="term" value="F:flavin adenine dinucleotide binding"/>
    <property type="evidence" value="ECO:0007669"/>
    <property type="project" value="InterPro"/>
</dbReference>
<evidence type="ECO:0000256" key="6">
    <source>
        <dbReference type="PIRSR" id="PIRSR000137-2"/>
    </source>
</evidence>
<evidence type="ECO:0000256" key="5">
    <source>
        <dbReference type="ARBA" id="ARBA00023002"/>
    </source>
</evidence>
<evidence type="ECO:0000256" key="3">
    <source>
        <dbReference type="ARBA" id="ARBA00022630"/>
    </source>
</evidence>
<evidence type="ECO:0000259" key="10">
    <source>
        <dbReference type="Pfam" id="PF05199"/>
    </source>
</evidence>
<keyword evidence="3" id="KW-0285">Flavoprotein</keyword>
<protein>
    <submittedName>
        <fullName evidence="11">GMC family oxidoreductase</fullName>
    </submittedName>
</protein>
<dbReference type="Pfam" id="PF00732">
    <property type="entry name" value="GMC_oxred_N"/>
    <property type="match status" value="1"/>
</dbReference>
<dbReference type="InterPro" id="IPR007867">
    <property type="entry name" value="GMC_OxRtase_C"/>
</dbReference>
<feature type="domain" description="Glucose-methanol-choline oxidoreductase N-terminal" evidence="8">
    <location>
        <begin position="150"/>
        <end position="280"/>
    </location>
</feature>
<dbReference type="PIRSF" id="PIRSF000137">
    <property type="entry name" value="Alcohol_oxidase"/>
    <property type="match status" value="1"/>
</dbReference>
<gene>
    <name evidence="11" type="ORF">DVW87_00720</name>
</gene>
<dbReference type="PANTHER" id="PTHR42784:SF1">
    <property type="entry name" value="PYRANOSE 2-OXIDASE"/>
    <property type="match status" value="1"/>
</dbReference>
<dbReference type="InterPro" id="IPR051473">
    <property type="entry name" value="P2Ox-like"/>
</dbReference>
<dbReference type="InterPro" id="IPR036188">
    <property type="entry name" value="FAD/NAD-bd_sf"/>
</dbReference>
<dbReference type="Proteomes" id="UP000253918">
    <property type="component" value="Unassembled WGS sequence"/>
</dbReference>
<feature type="region of interest" description="Disordered" evidence="7">
    <location>
        <begin position="126"/>
        <end position="145"/>
    </location>
</feature>
<evidence type="ECO:0000313" key="11">
    <source>
        <dbReference type="EMBL" id="RDE06289.1"/>
    </source>
</evidence>
<dbReference type="Pfam" id="PF00890">
    <property type="entry name" value="FAD_binding_2"/>
    <property type="match status" value="1"/>
</dbReference>
<dbReference type="InterPro" id="IPR000172">
    <property type="entry name" value="GMC_OxRdtase_N"/>
</dbReference>
<evidence type="ECO:0000256" key="2">
    <source>
        <dbReference type="ARBA" id="ARBA00010790"/>
    </source>
</evidence>
<dbReference type="RefSeq" id="WP_114685871.1">
    <property type="nucleotide sequence ID" value="NZ_QQNB01000001.1"/>
</dbReference>
<evidence type="ECO:0000256" key="7">
    <source>
        <dbReference type="SAM" id="MobiDB-lite"/>
    </source>
</evidence>
<dbReference type="InterPro" id="IPR012132">
    <property type="entry name" value="GMC_OxRdtase"/>
</dbReference>
<feature type="domain" description="FAD-dependent oxidoreductase 2 FAD-binding" evidence="9">
    <location>
        <begin position="10"/>
        <end position="44"/>
    </location>
</feature>
<dbReference type="GO" id="GO:0016614">
    <property type="term" value="F:oxidoreductase activity, acting on CH-OH group of donors"/>
    <property type="evidence" value="ECO:0007669"/>
    <property type="project" value="InterPro"/>
</dbReference>
<feature type="binding site" evidence="6">
    <location>
        <begin position="426"/>
        <end position="427"/>
    </location>
    <ligand>
        <name>FAD</name>
        <dbReference type="ChEBI" id="CHEBI:57692"/>
    </ligand>
</feature>
<evidence type="ECO:0000259" key="8">
    <source>
        <dbReference type="Pfam" id="PF00732"/>
    </source>
</evidence>
<dbReference type="InterPro" id="IPR003953">
    <property type="entry name" value="FAD-dep_OxRdtase_2_FAD-bd"/>
</dbReference>
<dbReference type="PANTHER" id="PTHR42784">
    <property type="entry name" value="PYRANOSE 2-OXIDASE"/>
    <property type="match status" value="1"/>
</dbReference>
<keyword evidence="5" id="KW-0560">Oxidoreductase</keyword>
<comment type="caution">
    <text evidence="11">The sequence shown here is derived from an EMBL/GenBank/DDBJ whole genome shotgun (WGS) entry which is preliminary data.</text>
</comment>
<dbReference type="AlphaFoldDB" id="A0A369VWR8"/>
<evidence type="ECO:0000256" key="4">
    <source>
        <dbReference type="ARBA" id="ARBA00022827"/>
    </source>
</evidence>
<comment type="similarity">
    <text evidence="2">Belongs to the GMC oxidoreductase family.</text>
</comment>
<reference evidence="11 12" key="1">
    <citation type="submission" date="2018-07" db="EMBL/GenBank/DDBJ databases">
        <title>a novel species of Sphingomonas isolated from the rhizosphere soil of Araceae plant.</title>
        <authorList>
            <person name="Zhiyong W."/>
            <person name="Qinglan Z."/>
            <person name="Zhiwei F."/>
            <person name="Ding X."/>
            <person name="Gejiao W."/>
            <person name="Shixue Z."/>
        </authorList>
    </citation>
    <scope>NUCLEOTIDE SEQUENCE [LARGE SCALE GENOMIC DNA]</scope>
    <source>
        <strain evidence="11 12">WZY 27</strain>
    </source>
</reference>
<keyword evidence="4 6" id="KW-0274">FAD</keyword>
<proteinExistence type="inferred from homology"/>
<name>A0A369VWR8_9SPHN</name>
<organism evidence="11 12">
    <name type="scientific">Sphingomonas aracearum</name>
    <dbReference type="NCBI Taxonomy" id="2283317"/>
    <lineage>
        <taxon>Bacteria</taxon>
        <taxon>Pseudomonadati</taxon>
        <taxon>Pseudomonadota</taxon>
        <taxon>Alphaproteobacteria</taxon>
        <taxon>Sphingomonadales</taxon>
        <taxon>Sphingomonadaceae</taxon>
        <taxon>Sphingomonas</taxon>
    </lineage>
</organism>
<evidence type="ECO:0000256" key="1">
    <source>
        <dbReference type="ARBA" id="ARBA00001974"/>
    </source>
</evidence>
<evidence type="ECO:0000313" key="12">
    <source>
        <dbReference type="Proteomes" id="UP000253918"/>
    </source>
</evidence>
<dbReference type="EMBL" id="QQNB01000001">
    <property type="protein sequence ID" value="RDE06289.1"/>
    <property type="molecule type" value="Genomic_DNA"/>
</dbReference>
<evidence type="ECO:0000259" key="9">
    <source>
        <dbReference type="Pfam" id="PF00890"/>
    </source>
</evidence>
<accession>A0A369VWR8</accession>
<comment type="cofactor">
    <cofactor evidence="1 6">
        <name>FAD</name>
        <dbReference type="ChEBI" id="CHEBI:57692"/>
    </cofactor>
</comment>
<sequence length="515" mass="54207">MEPDIPGSCDVLVIGSGAGGGTIALRLAQGGAKVLLVDSGGQLASTPPGPGEPIGTYIRQAYPKRGSAVSQVGGQTKFYGGALYRLRERDFGELAFANGVSPGWPITYRTLEPYYAAAERLYGVHGDGASDPTEPRRSGAYPYPPVPYPPEIDDVRRRLSATGVPVTPIPRGLDVREGRGACRVCSTCDGHHCRLDAKLDAEIAAVRPALATGNATLLAGTSCTRILLDRSGKRAGGAILQRGAVEYSVGAETVVLACGVPRTAQLLQRSRARESDPGLGNAGGALGRYLGGHSAGVLFPLIGRQSLGSLHTKSFALNHLYFGDDDWPYPLGVIQTAGQMPFWSELPPGTRTAARFVAGRALTCFHMSEALPGRNSGLFFDGDRISHRIEPEMNHSAFNQLRRRAVRVFSAAGYLTIAPPRRPALWHQTGTARMGEDAAMSVVSPDLEVHGVKNLFVADASVLPSAGAVNTSLTIMALALRCGDHILGQRTCGGAIGKARAASSPARRCSSYTAG</sequence>
<dbReference type="OrthoDB" id="9798604at2"/>